<dbReference type="AlphaFoldDB" id="A0A7J7N835"/>
<feature type="compositionally biased region" description="Low complexity" evidence="1">
    <location>
        <begin position="173"/>
        <end position="187"/>
    </location>
</feature>
<keyword evidence="3" id="KW-1185">Reference proteome</keyword>
<evidence type="ECO:0000313" key="2">
    <source>
        <dbReference type="EMBL" id="KAF6163253.1"/>
    </source>
</evidence>
<feature type="compositionally biased region" description="Basic residues" evidence="1">
    <location>
        <begin position="192"/>
        <end position="201"/>
    </location>
</feature>
<organism evidence="2 3">
    <name type="scientific">Kingdonia uniflora</name>
    <dbReference type="NCBI Taxonomy" id="39325"/>
    <lineage>
        <taxon>Eukaryota</taxon>
        <taxon>Viridiplantae</taxon>
        <taxon>Streptophyta</taxon>
        <taxon>Embryophyta</taxon>
        <taxon>Tracheophyta</taxon>
        <taxon>Spermatophyta</taxon>
        <taxon>Magnoliopsida</taxon>
        <taxon>Ranunculales</taxon>
        <taxon>Circaeasteraceae</taxon>
        <taxon>Kingdonia</taxon>
    </lineage>
</organism>
<protein>
    <submittedName>
        <fullName evidence="2">Uncharacterized protein</fullName>
    </submittedName>
</protein>
<name>A0A7J7N835_9MAGN</name>
<feature type="region of interest" description="Disordered" evidence="1">
    <location>
        <begin position="167"/>
        <end position="201"/>
    </location>
</feature>
<gene>
    <name evidence="2" type="ORF">GIB67_025117</name>
</gene>
<evidence type="ECO:0000313" key="3">
    <source>
        <dbReference type="Proteomes" id="UP000541444"/>
    </source>
</evidence>
<comment type="caution">
    <text evidence="2">The sequence shown here is derived from an EMBL/GenBank/DDBJ whole genome shotgun (WGS) entry which is preliminary data.</text>
</comment>
<proteinExistence type="predicted"/>
<feature type="region of interest" description="Disordered" evidence="1">
    <location>
        <begin position="1"/>
        <end position="23"/>
    </location>
</feature>
<sequence length="201" mass="22058">MQDLTMSSKEEEHDGTGDEEEFKFDEARASCSALRPSKETLLLSEPRCGSFPPSSGLDRSTTYIVGHHVDYDAYWKHVLHGVLMSNIARCGSIGIPGLGVLIGRVTFPHVEFPTANFSTHETQIPPPRLGDYPGWIMELGSPYGTAWHTIPSIVMNSTGVVVDWEDDEDEAGTSRGKGSRGRTSQGGAAPLRRSRHARRSF</sequence>
<dbReference type="EMBL" id="JACGCM010000999">
    <property type="protein sequence ID" value="KAF6163253.1"/>
    <property type="molecule type" value="Genomic_DNA"/>
</dbReference>
<evidence type="ECO:0000256" key="1">
    <source>
        <dbReference type="SAM" id="MobiDB-lite"/>
    </source>
</evidence>
<accession>A0A7J7N835</accession>
<reference evidence="2 3" key="1">
    <citation type="journal article" date="2020" name="IScience">
        <title>Genome Sequencing of the Endangered Kingdonia uniflora (Circaeasteraceae, Ranunculales) Reveals Potential Mechanisms of Evolutionary Specialization.</title>
        <authorList>
            <person name="Sun Y."/>
            <person name="Deng T."/>
            <person name="Zhang A."/>
            <person name="Moore M.J."/>
            <person name="Landis J.B."/>
            <person name="Lin N."/>
            <person name="Zhang H."/>
            <person name="Zhang X."/>
            <person name="Huang J."/>
            <person name="Zhang X."/>
            <person name="Sun H."/>
            <person name="Wang H."/>
        </authorList>
    </citation>
    <scope>NUCLEOTIDE SEQUENCE [LARGE SCALE GENOMIC DNA]</scope>
    <source>
        <strain evidence="2">TB1705</strain>
        <tissue evidence="2">Leaf</tissue>
    </source>
</reference>
<dbReference type="Proteomes" id="UP000541444">
    <property type="component" value="Unassembled WGS sequence"/>
</dbReference>